<dbReference type="GO" id="GO:0000439">
    <property type="term" value="C:transcription factor TFIIH core complex"/>
    <property type="evidence" value="ECO:0007669"/>
    <property type="project" value="InterPro"/>
</dbReference>
<feature type="region of interest" description="Disordered" evidence="3">
    <location>
        <begin position="300"/>
        <end position="320"/>
    </location>
</feature>
<organism evidence="5 6">
    <name type="scientific">Triparma columacea</name>
    <dbReference type="NCBI Taxonomy" id="722753"/>
    <lineage>
        <taxon>Eukaryota</taxon>
        <taxon>Sar</taxon>
        <taxon>Stramenopiles</taxon>
        <taxon>Ochrophyta</taxon>
        <taxon>Bolidophyceae</taxon>
        <taxon>Parmales</taxon>
        <taxon>Triparmaceae</taxon>
        <taxon>Triparma</taxon>
    </lineage>
</organism>
<dbReference type="NCBIfam" id="TIGR00622">
    <property type="entry name" value="ssl1"/>
    <property type="match status" value="1"/>
</dbReference>
<protein>
    <recommendedName>
        <fullName evidence="4">TFIIH C1-like domain-containing protein</fullName>
    </recommendedName>
</protein>
<dbReference type="SMART" id="SM01047">
    <property type="entry name" value="C1_4"/>
    <property type="match status" value="1"/>
</dbReference>
<dbReference type="GO" id="GO:0006351">
    <property type="term" value="P:DNA-templated transcription"/>
    <property type="evidence" value="ECO:0007669"/>
    <property type="project" value="InterPro"/>
</dbReference>
<dbReference type="InterPro" id="IPR004595">
    <property type="entry name" value="TFIIH_C1-like_dom"/>
</dbReference>
<dbReference type="Gene3D" id="3.30.40.10">
    <property type="entry name" value="Zinc/RING finger domain, C3HC4 (zinc finger)"/>
    <property type="match status" value="1"/>
</dbReference>
<dbReference type="GO" id="GO:0006357">
    <property type="term" value="P:regulation of transcription by RNA polymerase II"/>
    <property type="evidence" value="ECO:0007669"/>
    <property type="project" value="TreeGrafter"/>
</dbReference>
<keyword evidence="1" id="KW-0479">Metal-binding</keyword>
<dbReference type="OrthoDB" id="284275at2759"/>
<keyword evidence="2" id="KW-0862">Zinc</keyword>
<dbReference type="GO" id="GO:0005675">
    <property type="term" value="C:transcription factor TFIIH holo complex"/>
    <property type="evidence" value="ECO:0007669"/>
    <property type="project" value="TreeGrafter"/>
</dbReference>
<dbReference type="GO" id="GO:0008270">
    <property type="term" value="F:zinc ion binding"/>
    <property type="evidence" value="ECO:0007669"/>
    <property type="project" value="InterPro"/>
</dbReference>
<dbReference type="InterPro" id="IPR012170">
    <property type="entry name" value="TFIIH_SSL1/p44"/>
</dbReference>
<evidence type="ECO:0000259" key="4">
    <source>
        <dbReference type="SMART" id="SM01047"/>
    </source>
</evidence>
<dbReference type="SUPFAM" id="SSF57889">
    <property type="entry name" value="Cysteine-rich domain"/>
    <property type="match status" value="1"/>
</dbReference>
<dbReference type="PANTHER" id="PTHR12695">
    <property type="entry name" value="GENERAL TRANSCRIPTION FACTOR IIH SUBUNIT 2"/>
    <property type="match status" value="1"/>
</dbReference>
<dbReference type="AlphaFoldDB" id="A0A9W7GKX1"/>
<keyword evidence="6" id="KW-1185">Reference proteome</keyword>
<dbReference type="Pfam" id="PF04056">
    <property type="entry name" value="Ssl1"/>
    <property type="match status" value="1"/>
</dbReference>
<sequence>MYILIDMSSSMLPSPSTHLPPSLPTTVMRSTMTFLKKFREANEMGRVGIACLRGVEDSTGAESILSLTPSSHPSILQSLHSLLSNPSSSCSGLPSLQKGLEVVLQSLSTVPRHSSREILVIYSSITTSDEGITGLPGGLLDNPNGTLGRLIEAKVKVHVICCAAEVRAARVLAEKTGGTFHVPLNNSHLTSVLTSLVKPPPASKSSASKCRMVEYGFPQHLTNDVKTLVGGSYELQGYSCPRCRHMAPGVPCACEVCGLRLILPTNLAKSYHHLFPPPNTEPWTGGGKCEACGEEFRGKGEKQVGKRSWGGSRKGGGGGDNMRRCKECKCTYCEECDNFRTTGVFNCVGCLNEGKN</sequence>
<dbReference type="InterPro" id="IPR013083">
    <property type="entry name" value="Znf_RING/FYVE/PHD"/>
</dbReference>
<dbReference type="SUPFAM" id="SSF53300">
    <property type="entry name" value="vWA-like"/>
    <property type="match status" value="1"/>
</dbReference>
<accession>A0A9W7GKX1</accession>
<name>A0A9W7GKX1_9STRA</name>
<proteinExistence type="predicted"/>
<dbReference type="PANTHER" id="PTHR12695:SF2">
    <property type="entry name" value="GENERAL TRANSCRIPTION FACTOR IIH SUBUNIT 2-RELATED"/>
    <property type="match status" value="1"/>
</dbReference>
<evidence type="ECO:0000256" key="3">
    <source>
        <dbReference type="SAM" id="MobiDB-lite"/>
    </source>
</evidence>
<evidence type="ECO:0000313" key="5">
    <source>
        <dbReference type="EMBL" id="GMI45903.1"/>
    </source>
</evidence>
<dbReference type="InterPro" id="IPR046349">
    <property type="entry name" value="C1-like_sf"/>
</dbReference>
<evidence type="ECO:0000256" key="1">
    <source>
        <dbReference type="ARBA" id="ARBA00022723"/>
    </source>
</evidence>
<reference evidence="6" key="1">
    <citation type="journal article" date="2023" name="Commun. Biol.">
        <title>Genome analysis of Parmales, the sister group of diatoms, reveals the evolutionary specialization of diatoms from phago-mixotrophs to photoautotrophs.</title>
        <authorList>
            <person name="Ban H."/>
            <person name="Sato S."/>
            <person name="Yoshikawa S."/>
            <person name="Yamada K."/>
            <person name="Nakamura Y."/>
            <person name="Ichinomiya M."/>
            <person name="Sato N."/>
            <person name="Blanc-Mathieu R."/>
            <person name="Endo H."/>
            <person name="Kuwata A."/>
            <person name="Ogata H."/>
        </authorList>
    </citation>
    <scope>NUCLEOTIDE SEQUENCE [LARGE SCALE GENOMIC DNA]</scope>
</reference>
<gene>
    <name evidence="5" type="ORF">TrCOL_g699</name>
</gene>
<evidence type="ECO:0000256" key="2">
    <source>
        <dbReference type="ARBA" id="ARBA00022833"/>
    </source>
</evidence>
<dbReference type="InterPro" id="IPR007198">
    <property type="entry name" value="Ssl1-like"/>
</dbReference>
<evidence type="ECO:0000313" key="6">
    <source>
        <dbReference type="Proteomes" id="UP001165065"/>
    </source>
</evidence>
<dbReference type="Proteomes" id="UP001165065">
    <property type="component" value="Unassembled WGS sequence"/>
</dbReference>
<comment type="caution">
    <text evidence="5">The sequence shown here is derived from an EMBL/GenBank/DDBJ whole genome shotgun (WGS) entry which is preliminary data.</text>
</comment>
<dbReference type="InterPro" id="IPR036465">
    <property type="entry name" value="vWFA_dom_sf"/>
</dbReference>
<dbReference type="Gene3D" id="3.40.50.410">
    <property type="entry name" value="von Willebrand factor, type A domain"/>
    <property type="match status" value="1"/>
</dbReference>
<dbReference type="EMBL" id="BRYA01000271">
    <property type="protein sequence ID" value="GMI45903.1"/>
    <property type="molecule type" value="Genomic_DNA"/>
</dbReference>
<feature type="domain" description="TFIIH C1-like" evidence="4">
    <location>
        <begin position="288"/>
        <end position="352"/>
    </location>
</feature>
<dbReference type="GO" id="GO:0006289">
    <property type="term" value="P:nucleotide-excision repair"/>
    <property type="evidence" value="ECO:0007669"/>
    <property type="project" value="InterPro"/>
</dbReference>